<protein>
    <submittedName>
        <fullName evidence="3">Tetratricopeptide repeat protein</fullName>
    </submittedName>
</protein>
<reference evidence="3" key="2">
    <citation type="submission" date="2020-06" db="EMBL/GenBank/DDBJ databases">
        <authorList>
            <person name="Dong N."/>
        </authorList>
    </citation>
    <scope>NUCLEOTIDE SEQUENCE</scope>
    <source>
        <strain evidence="3">DF46-2-2</strain>
    </source>
</reference>
<dbReference type="Gene3D" id="1.25.40.10">
    <property type="entry name" value="Tetratricopeptide repeat domain"/>
    <property type="match status" value="1"/>
</dbReference>
<gene>
    <name evidence="2" type="ORF">AKN88_06700</name>
    <name evidence="3" type="ORF">HX099_08720</name>
</gene>
<feature type="repeat" description="TPR" evidence="1">
    <location>
        <begin position="57"/>
        <end position="90"/>
    </location>
</feature>
<dbReference type="RefSeq" id="WP_053100818.1">
    <property type="nucleotide sequence ID" value="NZ_CP012358.1"/>
</dbReference>
<dbReference type="Proteomes" id="UP000063953">
    <property type="component" value="Chromosome"/>
</dbReference>
<evidence type="ECO:0000313" key="2">
    <source>
        <dbReference type="EMBL" id="AKX59649.1"/>
    </source>
</evidence>
<organism evidence="2 4">
    <name type="scientific">Thiopseudomonas alkaliphila</name>
    <dbReference type="NCBI Taxonomy" id="1697053"/>
    <lineage>
        <taxon>Bacteria</taxon>
        <taxon>Pseudomonadati</taxon>
        <taxon>Pseudomonadota</taxon>
        <taxon>Gammaproteobacteria</taxon>
        <taxon>Pseudomonadales</taxon>
        <taxon>Pseudomonadaceae</taxon>
        <taxon>Thiopseudomonas</taxon>
    </lineage>
</organism>
<name>A0A0K1XEH1_9GAMM</name>
<dbReference type="EMBL" id="CP012365">
    <property type="protein sequence ID" value="AKX59649.1"/>
    <property type="molecule type" value="Genomic_DNA"/>
</dbReference>
<dbReference type="SUPFAM" id="SSF48452">
    <property type="entry name" value="TPR-like"/>
    <property type="match status" value="1"/>
</dbReference>
<reference evidence="2 4" key="1">
    <citation type="journal article" date="2015" name="Genome Announc.">
        <title>Genome Sequences of Oblitimonas alkaliphila gen. nov. sp. nov. (Proposed), a Novel Bacterium of the Pseudomonadaceae Family.</title>
        <authorList>
            <person name="Lauer A.C."/>
            <person name="Nicholson A.C."/>
            <person name="Humrighouse B.W."/>
            <person name="Emery B."/>
            <person name="Drobish A."/>
            <person name="Juieng P."/>
            <person name="Loparev V."/>
            <person name="McQuiston J.R."/>
        </authorList>
    </citation>
    <scope>NUCLEOTIDE SEQUENCE [LARGE SCALE GENOMIC DNA]</scope>
    <source>
        <strain evidence="2 4">E5571</strain>
    </source>
</reference>
<dbReference type="PROSITE" id="PS50005">
    <property type="entry name" value="TPR"/>
    <property type="match status" value="2"/>
</dbReference>
<dbReference type="KEGG" id="pbb:AKN87_08985"/>
<sequence length="126" mass="14173">MTQNNTTMVERFLAMIEKDQDNAMVRLSLGNAYLAEKLYPEAITHLKTAIEHDQSYSAAWLNLAKAYELAGDYAKAIDTYQKTAEIAEEKGDLQIVRQAEVLMKKTQKKLHNVEAITTAEAKHSAD</sequence>
<dbReference type="OrthoDB" id="8421013at2"/>
<dbReference type="STRING" id="1697053.AKN87_08985"/>
<dbReference type="InterPro" id="IPR019734">
    <property type="entry name" value="TPR_rpt"/>
</dbReference>
<proteinExistence type="predicted"/>
<keyword evidence="1" id="KW-0802">TPR repeat</keyword>
<reference evidence="3" key="3">
    <citation type="journal article" date="2022" name="Sci. Total Environ.">
        <title>Prevalence, transmission, and molecular epidemiology of tet(X)-positive bacteria among humans, animals, and environmental niches in China: An epidemiological, and genomic-based study.</title>
        <authorList>
            <person name="Dong N."/>
            <person name="Zeng Y."/>
            <person name="Cai C."/>
            <person name="Sun C."/>
            <person name="Lu J."/>
            <person name="Liu C."/>
            <person name="Zhou H."/>
            <person name="Sun Q."/>
            <person name="Shu L."/>
            <person name="Wang H."/>
            <person name="Wang Y."/>
            <person name="Wang S."/>
            <person name="Wu C."/>
            <person name="Chan E.W."/>
            <person name="Chen G."/>
            <person name="Shen Z."/>
            <person name="Chen S."/>
            <person name="Zhang R."/>
        </authorList>
    </citation>
    <scope>NUCLEOTIDE SEQUENCE</scope>
    <source>
        <strain evidence="3">DF46-2-2</strain>
    </source>
</reference>
<accession>A0A0K1XEH1</accession>
<evidence type="ECO:0000256" key="1">
    <source>
        <dbReference type="PROSITE-ProRule" id="PRU00339"/>
    </source>
</evidence>
<evidence type="ECO:0000313" key="3">
    <source>
        <dbReference type="EMBL" id="MDM1696739.1"/>
    </source>
</evidence>
<dbReference type="GeneID" id="93984402"/>
<dbReference type="EMBL" id="JACANB010000005">
    <property type="protein sequence ID" value="MDM1696739.1"/>
    <property type="molecule type" value="Genomic_DNA"/>
</dbReference>
<dbReference type="SMART" id="SM00028">
    <property type="entry name" value="TPR"/>
    <property type="match status" value="2"/>
</dbReference>
<dbReference type="InterPro" id="IPR011990">
    <property type="entry name" value="TPR-like_helical_dom_sf"/>
</dbReference>
<keyword evidence="4" id="KW-1185">Reference proteome</keyword>
<evidence type="ECO:0000313" key="4">
    <source>
        <dbReference type="Proteomes" id="UP000063953"/>
    </source>
</evidence>
<dbReference type="Pfam" id="PF13424">
    <property type="entry name" value="TPR_12"/>
    <property type="match status" value="1"/>
</dbReference>
<dbReference type="AlphaFoldDB" id="A0A0K1XEH1"/>
<feature type="repeat" description="TPR" evidence="1">
    <location>
        <begin position="23"/>
        <end position="56"/>
    </location>
</feature>
<dbReference type="Proteomes" id="UP001173465">
    <property type="component" value="Unassembled WGS sequence"/>
</dbReference>